<evidence type="ECO:0000313" key="2">
    <source>
        <dbReference type="Proteomes" id="UP001147782"/>
    </source>
</evidence>
<comment type="caution">
    <text evidence="1">The sequence shown here is derived from an EMBL/GenBank/DDBJ whole genome shotgun (WGS) entry which is preliminary data.</text>
</comment>
<reference evidence="1" key="1">
    <citation type="submission" date="2022-11" db="EMBL/GenBank/DDBJ databases">
        <authorList>
            <person name="Petersen C."/>
        </authorList>
    </citation>
    <scope>NUCLEOTIDE SEQUENCE</scope>
    <source>
        <strain evidence="1">IBT 29864</strain>
    </source>
</reference>
<dbReference type="Proteomes" id="UP001147782">
    <property type="component" value="Unassembled WGS sequence"/>
</dbReference>
<protein>
    <submittedName>
        <fullName evidence="1">Uncharacterized protein</fullName>
    </submittedName>
</protein>
<evidence type="ECO:0000313" key="1">
    <source>
        <dbReference type="EMBL" id="KAJ5380099.1"/>
    </source>
</evidence>
<dbReference type="RefSeq" id="XP_056557670.1">
    <property type="nucleotide sequence ID" value="XM_056695458.1"/>
</dbReference>
<dbReference type="GeneID" id="81434635"/>
<keyword evidence="2" id="KW-1185">Reference proteome</keyword>
<organism evidence="1 2">
    <name type="scientific">Penicillium cataractarum</name>
    <dbReference type="NCBI Taxonomy" id="2100454"/>
    <lineage>
        <taxon>Eukaryota</taxon>
        <taxon>Fungi</taxon>
        <taxon>Dikarya</taxon>
        <taxon>Ascomycota</taxon>
        <taxon>Pezizomycotina</taxon>
        <taxon>Eurotiomycetes</taxon>
        <taxon>Eurotiomycetidae</taxon>
        <taxon>Eurotiales</taxon>
        <taxon>Aspergillaceae</taxon>
        <taxon>Penicillium</taxon>
    </lineage>
</organism>
<reference evidence="1" key="2">
    <citation type="journal article" date="2023" name="IMA Fungus">
        <title>Comparative genomic study of the Penicillium genus elucidates a diverse pangenome and 15 lateral gene transfer events.</title>
        <authorList>
            <person name="Petersen C."/>
            <person name="Sorensen T."/>
            <person name="Nielsen M.R."/>
            <person name="Sondergaard T.E."/>
            <person name="Sorensen J.L."/>
            <person name="Fitzpatrick D.A."/>
            <person name="Frisvad J.C."/>
            <person name="Nielsen K.L."/>
        </authorList>
    </citation>
    <scope>NUCLEOTIDE SEQUENCE</scope>
    <source>
        <strain evidence="1">IBT 29864</strain>
    </source>
</reference>
<dbReference type="AlphaFoldDB" id="A0A9W9SLY8"/>
<name>A0A9W9SLY8_9EURO</name>
<proteinExistence type="predicted"/>
<dbReference type="EMBL" id="JAPZBS010000002">
    <property type="protein sequence ID" value="KAJ5380099.1"/>
    <property type="molecule type" value="Genomic_DNA"/>
</dbReference>
<sequence length="85" mass="10115">MNSNQDWNFEMFMATAPKKGFGDEYVRGDGNITTTAGLQDFVISSQYFKILEFINVQRRKIIHQRKELTRWRRHFDWLQSSRGLG</sequence>
<accession>A0A9W9SLY8</accession>
<gene>
    <name evidence="1" type="ORF">N7496_002527</name>
</gene>